<protein>
    <submittedName>
        <fullName evidence="1">Uncharacterized protein</fullName>
    </submittedName>
</protein>
<dbReference type="EMBL" id="JBHTLY010000001">
    <property type="protein sequence ID" value="MFD1200784.1"/>
    <property type="molecule type" value="Genomic_DNA"/>
</dbReference>
<name>A0ABW3TKQ7_9MICO</name>
<evidence type="ECO:0000313" key="2">
    <source>
        <dbReference type="Proteomes" id="UP001597181"/>
    </source>
</evidence>
<proteinExistence type="predicted"/>
<dbReference type="Proteomes" id="UP001597181">
    <property type="component" value="Unassembled WGS sequence"/>
</dbReference>
<dbReference type="RefSeq" id="WP_343959310.1">
    <property type="nucleotide sequence ID" value="NZ_BAAAKZ010000003.1"/>
</dbReference>
<reference evidence="2" key="1">
    <citation type="journal article" date="2019" name="Int. J. Syst. Evol. Microbiol.">
        <title>The Global Catalogue of Microorganisms (GCM) 10K type strain sequencing project: providing services to taxonomists for standard genome sequencing and annotation.</title>
        <authorList>
            <consortium name="The Broad Institute Genomics Platform"/>
            <consortium name="The Broad Institute Genome Sequencing Center for Infectious Disease"/>
            <person name="Wu L."/>
            <person name="Ma J."/>
        </authorList>
    </citation>
    <scope>NUCLEOTIDE SEQUENCE [LARGE SCALE GENOMIC DNA]</scope>
    <source>
        <strain evidence="2">CCUG 50213</strain>
    </source>
</reference>
<accession>A0ABW3TKQ7</accession>
<sequence>MPAHSGEAARLARLLFADVAEEVDRALADSQRAAGGRAATSRAEQIVEAAALAAREGDLARAAFAGIDGLEASRFARAFELAAEVAAWSGLALPAPEEFWGAGADHGALARALMADASLVAVPAVYGLGAAGWTALYRTAARQAASPLSLAAPLTLAPEVAAEFDLLDVPPRGVPAVGSGDLSWALRLVPGSPKPPLVGLSHAHGPHPTLPEMLMLQLMHLVAGKPLLDSGSLTWLDGTLGGGKFAARELYDTTDRSVRVNTREIGNQGPHLGARPPIG</sequence>
<comment type="caution">
    <text evidence="1">The sequence shown here is derived from an EMBL/GenBank/DDBJ whole genome shotgun (WGS) entry which is preliminary data.</text>
</comment>
<keyword evidence="2" id="KW-1185">Reference proteome</keyword>
<evidence type="ECO:0000313" key="1">
    <source>
        <dbReference type="EMBL" id="MFD1200784.1"/>
    </source>
</evidence>
<organism evidence="1 2">
    <name type="scientific">Leucobacter albus</name>
    <dbReference type="NCBI Taxonomy" id="272210"/>
    <lineage>
        <taxon>Bacteria</taxon>
        <taxon>Bacillati</taxon>
        <taxon>Actinomycetota</taxon>
        <taxon>Actinomycetes</taxon>
        <taxon>Micrococcales</taxon>
        <taxon>Microbacteriaceae</taxon>
        <taxon>Leucobacter</taxon>
    </lineage>
</organism>
<gene>
    <name evidence="1" type="ORF">ACFQ3U_02600</name>
</gene>